<evidence type="ECO:0000259" key="7">
    <source>
        <dbReference type="PROSITE" id="PS51898"/>
    </source>
</evidence>
<dbReference type="PANTHER" id="PTHR30629:SF2">
    <property type="entry name" value="PROPHAGE INTEGRASE INTS-RELATED"/>
    <property type="match status" value="1"/>
</dbReference>
<evidence type="ECO:0000313" key="10">
    <source>
        <dbReference type="Proteomes" id="UP000487268"/>
    </source>
</evidence>
<protein>
    <submittedName>
        <fullName evidence="9">Putative prophage phiRv2 integrase</fullName>
    </submittedName>
</protein>
<proteinExistence type="inferred from homology"/>
<feature type="region of interest" description="Disordered" evidence="6">
    <location>
        <begin position="1"/>
        <end position="23"/>
    </location>
</feature>
<evidence type="ECO:0000259" key="8">
    <source>
        <dbReference type="PROSITE" id="PS51900"/>
    </source>
</evidence>
<evidence type="ECO:0000256" key="3">
    <source>
        <dbReference type="ARBA" id="ARBA00023125"/>
    </source>
</evidence>
<accession>A0A7K0C1M7</accession>
<sequence>MGYTKDLWTRPEETSDGKTKRVRNERWGKGKRWLACWTSPEGKEQSKAFQKKEDANRYWKSKETDKERGDYIDSKAGEKLFEDYGQRWLETRVVDPSSAIQYESKYRLHVAPTFGKRKINQIKPSEIQQWISGLRERYDTSTVRAAFLVLQGALELAVADGIIKTSPVQSKAVQVPSAPPREVEAWADERVFAVIGAHPERYRIVPVLGAACGLREGEVFGLAEEDIDFDEQVIKIRRQVKKVGRECIFALPKNDRSRIVPLPDWVADYLREYMEAFPPRPYTLPWEKVGGKPHTCRMLLRWHTDDLHVRARNFSESVWKPALVDAKVIPPAEPVKDEKPGKDGKRKTRMRYATTRKEGTHQMRHFYASVTLAEGVSIKELAEYLGHHDPGFTLRTYAHMLPCSHDRARKAIDNRMSRLPKPGSRSRDGADGP</sequence>
<feature type="domain" description="Core-binding (CB)" evidence="8">
    <location>
        <begin position="79"/>
        <end position="158"/>
    </location>
</feature>
<dbReference type="Gene3D" id="1.10.443.10">
    <property type="entry name" value="Intergrase catalytic core"/>
    <property type="match status" value="1"/>
</dbReference>
<dbReference type="InterPro" id="IPR010998">
    <property type="entry name" value="Integrase_recombinase_N"/>
</dbReference>
<dbReference type="RefSeq" id="WP_194293454.1">
    <property type="nucleotide sequence ID" value="NZ_WEGH01000003.1"/>
</dbReference>
<reference evidence="9 10" key="1">
    <citation type="submission" date="2019-10" db="EMBL/GenBank/DDBJ databases">
        <title>Actinomadura rubteroloni sp. nov. and Actinomadura macrotermitis sp. nov., isolated from the gut of fungus growing-termite Macrotermes natalensis.</title>
        <authorList>
            <person name="Benndorf R."/>
            <person name="Martin K."/>
            <person name="Kuefner M."/>
            <person name="De Beer W."/>
            <person name="Kaster A.-K."/>
            <person name="Vollmers J."/>
            <person name="Poulsen M."/>
            <person name="Beemelmanns C."/>
        </authorList>
    </citation>
    <scope>NUCLEOTIDE SEQUENCE [LARGE SCALE GENOMIC DNA]</scope>
    <source>
        <strain evidence="9 10">RB68</strain>
    </source>
</reference>
<dbReference type="SUPFAM" id="SSF56349">
    <property type="entry name" value="DNA breaking-rejoining enzymes"/>
    <property type="match status" value="1"/>
</dbReference>
<dbReference type="Pfam" id="PF14659">
    <property type="entry name" value="Phage_int_SAM_3"/>
    <property type="match status" value="1"/>
</dbReference>
<gene>
    <name evidence="9" type="ORF">ACRB68_53660</name>
</gene>
<comment type="caution">
    <text evidence="9">The sequence shown here is derived from an EMBL/GenBank/DDBJ whole genome shotgun (WGS) entry which is preliminary data.</text>
</comment>
<feature type="compositionally biased region" description="Basic and acidic residues" evidence="6">
    <location>
        <begin position="7"/>
        <end position="23"/>
    </location>
</feature>
<evidence type="ECO:0000256" key="1">
    <source>
        <dbReference type="ARBA" id="ARBA00008857"/>
    </source>
</evidence>
<dbReference type="InterPro" id="IPR013762">
    <property type="entry name" value="Integrase-like_cat_sf"/>
</dbReference>
<evidence type="ECO:0000256" key="6">
    <source>
        <dbReference type="SAM" id="MobiDB-lite"/>
    </source>
</evidence>
<dbReference type="PROSITE" id="PS51898">
    <property type="entry name" value="TYR_RECOMBINASE"/>
    <property type="match status" value="1"/>
</dbReference>
<keyword evidence="10" id="KW-1185">Reference proteome</keyword>
<evidence type="ECO:0000313" key="9">
    <source>
        <dbReference type="EMBL" id="MQY07266.1"/>
    </source>
</evidence>
<keyword evidence="3 5" id="KW-0238">DNA-binding</keyword>
<dbReference type="InterPro" id="IPR044068">
    <property type="entry name" value="CB"/>
</dbReference>
<evidence type="ECO:0000256" key="2">
    <source>
        <dbReference type="ARBA" id="ARBA00022908"/>
    </source>
</evidence>
<keyword evidence="4" id="KW-0233">DNA recombination</keyword>
<dbReference type="Gene3D" id="1.10.150.130">
    <property type="match status" value="1"/>
</dbReference>
<dbReference type="GO" id="GO:0015074">
    <property type="term" value="P:DNA integration"/>
    <property type="evidence" value="ECO:0007669"/>
    <property type="project" value="UniProtKB-KW"/>
</dbReference>
<keyword evidence="2" id="KW-0229">DNA integration</keyword>
<name>A0A7K0C1M7_9ACTN</name>
<comment type="similarity">
    <text evidence="1">Belongs to the 'phage' integrase family.</text>
</comment>
<evidence type="ECO:0000256" key="4">
    <source>
        <dbReference type="ARBA" id="ARBA00023172"/>
    </source>
</evidence>
<feature type="compositionally biased region" description="Basic and acidic residues" evidence="6">
    <location>
        <begin position="41"/>
        <end position="64"/>
    </location>
</feature>
<dbReference type="CDD" id="cd01189">
    <property type="entry name" value="INT_ICEBs1_C_like"/>
    <property type="match status" value="1"/>
</dbReference>
<organism evidence="9 10">
    <name type="scientific">Actinomadura macrotermitis</name>
    <dbReference type="NCBI Taxonomy" id="2585200"/>
    <lineage>
        <taxon>Bacteria</taxon>
        <taxon>Bacillati</taxon>
        <taxon>Actinomycetota</taxon>
        <taxon>Actinomycetes</taxon>
        <taxon>Streptosporangiales</taxon>
        <taxon>Thermomonosporaceae</taxon>
        <taxon>Actinomadura</taxon>
    </lineage>
</organism>
<dbReference type="PROSITE" id="PS51900">
    <property type="entry name" value="CB"/>
    <property type="match status" value="1"/>
</dbReference>
<dbReference type="AlphaFoldDB" id="A0A7K0C1M7"/>
<dbReference type="GO" id="GO:0003677">
    <property type="term" value="F:DNA binding"/>
    <property type="evidence" value="ECO:0007669"/>
    <property type="project" value="UniProtKB-UniRule"/>
</dbReference>
<dbReference type="GO" id="GO:0006310">
    <property type="term" value="P:DNA recombination"/>
    <property type="evidence" value="ECO:0007669"/>
    <property type="project" value="UniProtKB-KW"/>
</dbReference>
<dbReference type="InterPro" id="IPR050808">
    <property type="entry name" value="Phage_Integrase"/>
</dbReference>
<dbReference type="EMBL" id="WEGH01000003">
    <property type="protein sequence ID" value="MQY07266.1"/>
    <property type="molecule type" value="Genomic_DNA"/>
</dbReference>
<dbReference type="InterPro" id="IPR011010">
    <property type="entry name" value="DNA_brk_join_enz"/>
</dbReference>
<feature type="region of interest" description="Disordered" evidence="6">
    <location>
        <begin position="411"/>
        <end position="433"/>
    </location>
</feature>
<feature type="domain" description="Tyr recombinase" evidence="7">
    <location>
        <begin position="181"/>
        <end position="413"/>
    </location>
</feature>
<dbReference type="PANTHER" id="PTHR30629">
    <property type="entry name" value="PROPHAGE INTEGRASE"/>
    <property type="match status" value="1"/>
</dbReference>
<dbReference type="Proteomes" id="UP000487268">
    <property type="component" value="Unassembled WGS sequence"/>
</dbReference>
<evidence type="ECO:0000256" key="5">
    <source>
        <dbReference type="PROSITE-ProRule" id="PRU01248"/>
    </source>
</evidence>
<dbReference type="InterPro" id="IPR004107">
    <property type="entry name" value="Integrase_SAM-like_N"/>
</dbReference>
<feature type="region of interest" description="Disordered" evidence="6">
    <location>
        <begin position="40"/>
        <end position="64"/>
    </location>
</feature>
<dbReference type="InterPro" id="IPR002104">
    <property type="entry name" value="Integrase_catalytic"/>
</dbReference>